<evidence type="ECO:0000259" key="10">
    <source>
        <dbReference type="Pfam" id="PF06280"/>
    </source>
</evidence>
<evidence type="ECO:0000256" key="8">
    <source>
        <dbReference type="SAM" id="SignalP"/>
    </source>
</evidence>
<dbReference type="PROSITE" id="PS51892">
    <property type="entry name" value="SUBTILASE"/>
    <property type="match status" value="1"/>
</dbReference>
<feature type="active site" description="Charge relay system" evidence="6 7">
    <location>
        <position position="527"/>
    </location>
</feature>
<dbReference type="Proteomes" id="UP000654918">
    <property type="component" value="Unassembled WGS sequence"/>
</dbReference>
<name>A0A8H6KSA1_9PEZI</name>
<organism evidence="11 12">
    <name type="scientific">Colletotrichum plurivorum</name>
    <dbReference type="NCBI Taxonomy" id="2175906"/>
    <lineage>
        <taxon>Eukaryota</taxon>
        <taxon>Fungi</taxon>
        <taxon>Dikarya</taxon>
        <taxon>Ascomycota</taxon>
        <taxon>Pezizomycotina</taxon>
        <taxon>Sordariomycetes</taxon>
        <taxon>Hypocreomycetidae</taxon>
        <taxon>Glomerellales</taxon>
        <taxon>Glomerellaceae</taxon>
        <taxon>Colletotrichum</taxon>
        <taxon>Colletotrichum orchidearum species complex</taxon>
    </lineage>
</organism>
<keyword evidence="12" id="KW-1185">Reference proteome</keyword>
<dbReference type="Pfam" id="PF00082">
    <property type="entry name" value="Peptidase_S8"/>
    <property type="match status" value="1"/>
</dbReference>
<evidence type="ECO:0000313" key="12">
    <source>
        <dbReference type="Proteomes" id="UP000654918"/>
    </source>
</evidence>
<reference evidence="11" key="1">
    <citation type="journal article" date="2020" name="Phytopathology">
        <title>Genome Sequence Resources of Colletotrichum truncatum, C. plurivorum, C. musicola, and C. sojae: Four Species Pathogenic to Soybean (Glycine max).</title>
        <authorList>
            <person name="Rogerio F."/>
            <person name="Boufleur T.R."/>
            <person name="Ciampi-Guillardi M."/>
            <person name="Sukno S.A."/>
            <person name="Thon M.R."/>
            <person name="Massola Junior N.S."/>
            <person name="Baroncelli R."/>
        </authorList>
    </citation>
    <scope>NUCLEOTIDE SEQUENCE</scope>
    <source>
        <strain evidence="11">LFN00145</strain>
    </source>
</reference>
<dbReference type="InterPro" id="IPR034187">
    <property type="entry name" value="Peptidases_S8_5"/>
</dbReference>
<dbReference type="PANTHER" id="PTHR43806">
    <property type="entry name" value="PEPTIDASE S8"/>
    <property type="match status" value="1"/>
</dbReference>
<dbReference type="InterPro" id="IPR022398">
    <property type="entry name" value="Peptidase_S8_His-AS"/>
</dbReference>
<dbReference type="GO" id="GO:0016020">
    <property type="term" value="C:membrane"/>
    <property type="evidence" value="ECO:0007669"/>
    <property type="project" value="InterPro"/>
</dbReference>
<feature type="domain" description="Peptidase S8/S53" evidence="9">
    <location>
        <begin position="148"/>
        <end position="544"/>
    </location>
</feature>
<feature type="chain" id="PRO_5034501110" evidence="8">
    <location>
        <begin position="19"/>
        <end position="917"/>
    </location>
</feature>
<dbReference type="PANTHER" id="PTHR43806:SF66">
    <property type="entry name" value="SERIN ENDOPEPTIDASE"/>
    <property type="match status" value="1"/>
</dbReference>
<feature type="active site" description="Charge relay system" evidence="6 7">
    <location>
        <position position="208"/>
    </location>
</feature>
<evidence type="ECO:0000256" key="7">
    <source>
        <dbReference type="PROSITE-ProRule" id="PRU01240"/>
    </source>
</evidence>
<dbReference type="EMBL" id="WIGO01000030">
    <property type="protein sequence ID" value="KAF6836759.1"/>
    <property type="molecule type" value="Genomic_DNA"/>
</dbReference>
<comment type="caution">
    <text evidence="11">The sequence shown here is derived from an EMBL/GenBank/DDBJ whole genome shotgun (WGS) entry which is preliminary data.</text>
</comment>
<accession>A0A8H6KSA1</accession>
<dbReference type="PROSITE" id="PS00138">
    <property type="entry name" value="SUBTILASE_SER"/>
    <property type="match status" value="1"/>
</dbReference>
<keyword evidence="4 7" id="KW-0378">Hydrolase</keyword>
<dbReference type="GO" id="GO:0006508">
    <property type="term" value="P:proteolysis"/>
    <property type="evidence" value="ECO:0007669"/>
    <property type="project" value="UniProtKB-KW"/>
</dbReference>
<dbReference type="InterPro" id="IPR023828">
    <property type="entry name" value="Peptidase_S8_Ser-AS"/>
</dbReference>
<protein>
    <submittedName>
        <fullName evidence="11">Subtilisin-like serine protease pr1c</fullName>
    </submittedName>
</protein>
<keyword evidence="5 7" id="KW-0720">Serine protease</keyword>
<evidence type="ECO:0000256" key="3">
    <source>
        <dbReference type="ARBA" id="ARBA00022729"/>
    </source>
</evidence>
<dbReference type="PRINTS" id="PR00723">
    <property type="entry name" value="SUBTILISIN"/>
</dbReference>
<feature type="signal peptide" evidence="8">
    <location>
        <begin position="1"/>
        <end position="18"/>
    </location>
</feature>
<keyword evidence="2 7" id="KW-0645">Protease</keyword>
<dbReference type="Pfam" id="PF06280">
    <property type="entry name" value="fn3_5"/>
    <property type="match status" value="1"/>
</dbReference>
<dbReference type="GO" id="GO:0004252">
    <property type="term" value="F:serine-type endopeptidase activity"/>
    <property type="evidence" value="ECO:0007669"/>
    <property type="project" value="UniProtKB-UniRule"/>
</dbReference>
<feature type="domain" description="C5a peptidase/Subtilisin-like protease SBT2-like Fn3-like" evidence="10">
    <location>
        <begin position="607"/>
        <end position="716"/>
    </location>
</feature>
<dbReference type="CDD" id="cd07489">
    <property type="entry name" value="Peptidases_S8_5"/>
    <property type="match status" value="1"/>
</dbReference>
<evidence type="ECO:0000256" key="2">
    <source>
        <dbReference type="ARBA" id="ARBA00022670"/>
    </source>
</evidence>
<proteinExistence type="inferred from homology"/>
<feature type="active site" description="Charge relay system" evidence="6 7">
    <location>
        <position position="157"/>
    </location>
</feature>
<gene>
    <name evidence="11" type="ORF">CPLU01_03553</name>
</gene>
<evidence type="ECO:0000256" key="4">
    <source>
        <dbReference type="ARBA" id="ARBA00022801"/>
    </source>
</evidence>
<dbReference type="InterPro" id="IPR050131">
    <property type="entry name" value="Peptidase_S8_subtilisin-like"/>
</dbReference>
<comment type="similarity">
    <text evidence="1 7">Belongs to the peptidase S8 family.</text>
</comment>
<evidence type="ECO:0000313" key="11">
    <source>
        <dbReference type="EMBL" id="KAF6836759.1"/>
    </source>
</evidence>
<dbReference type="InterPro" id="IPR036852">
    <property type="entry name" value="Peptidase_S8/S53_dom_sf"/>
</dbReference>
<dbReference type="SUPFAM" id="SSF52743">
    <property type="entry name" value="Subtilisin-like"/>
    <property type="match status" value="1"/>
</dbReference>
<dbReference type="PROSITE" id="PS00137">
    <property type="entry name" value="SUBTILASE_HIS"/>
    <property type="match status" value="1"/>
</dbReference>
<evidence type="ECO:0000256" key="6">
    <source>
        <dbReference type="PIRSR" id="PIRSR615500-1"/>
    </source>
</evidence>
<evidence type="ECO:0000256" key="1">
    <source>
        <dbReference type="ARBA" id="ARBA00011073"/>
    </source>
</evidence>
<dbReference type="InterPro" id="IPR015500">
    <property type="entry name" value="Peptidase_S8_subtilisin-rel"/>
</dbReference>
<dbReference type="AlphaFoldDB" id="A0A8H6KSA1"/>
<dbReference type="InterPro" id="IPR010435">
    <property type="entry name" value="C5a/SBT2-like_Fn3"/>
</dbReference>
<keyword evidence="3 8" id="KW-0732">Signal</keyword>
<dbReference type="InterPro" id="IPR000209">
    <property type="entry name" value="Peptidase_S8/S53_dom"/>
</dbReference>
<evidence type="ECO:0000259" key="9">
    <source>
        <dbReference type="Pfam" id="PF00082"/>
    </source>
</evidence>
<evidence type="ECO:0000256" key="5">
    <source>
        <dbReference type="ARBA" id="ARBA00022825"/>
    </source>
</evidence>
<sequence>MLPKLLLVALTAAGLIVARDLPLPKSNSGKASSFLAPTRYIVEFSATGSSKFRKRDGSQDTEGFYHAVKQAGVEVTPALNFTSDLFHGASFDFVNVTADNVYTLPTPTGNISLKADDDIDQMTKPDFSKFHPHLLTNVLDVHKKGINGTGIVVDVVDSGTDYNHPALGRGFGPGFRVEAGYDIVGPNFDPANPSVIEPNGDPMDCNGHGTHVSGIIGSSWPALPGVAPDVRLRSYKVFGCRPYTTGDFIIQGFLMAFEGNPDIISASLGSDQGFVESPVVKVLNRITDAGVLVVAAIGNSGTEGPFFTSNTAHGSGVLSVGSAAVRNQVGYEIVATSSSGKTRLMQYVPSDNKPWSLSGMVKANLPDVPRDFDICGDSLPWDFTIPDDEVIVLPRGRALVCEDGWQLMDGELIGVAKWAIYWNYEGREFETPTRVVYRDDQLKGLATINYPDGQWIEDEKAEGHNITFDFKTTNSGEDRNAAYSSYFSSWGTTLDARMKPDIVGPGEGIMSTFTMYGGGWLELEGTSMATPYIAGVAALFYQSVGGRGKLSTANPAAVAHRRIVQSGAVVRHANWTDAEGTIGQQGAGLVDALKVVSARTSIVPPIINLNDTANFVASHTITIENTDDIEVTYNLTHLHAPTVLSRGQGDAYIDSVPDLRTDNDLLATVKLSESVVTIAAKGSATVEVTFTEPAGLDEKYLAQYGGYIHVIGDNGDAVKATYNGIRGSLKAAQSWELQHGVPAFYDANDKTFREGTVFPFPTLPKLHFNVLWSTRELSFDVVRANWTRADWKYPPTPGANNWVGSTKWINPTMGTAGPFPSYLQPRSTEIFLFTLEDTYSTGGSVEPGEYLILARALSNYGDYNNIEDWQIRVSNMFVVGEREATEPVSSAAAEATTTSSTVVPDITFDPAPITSAV</sequence>
<dbReference type="Gene3D" id="3.40.50.200">
    <property type="entry name" value="Peptidase S8/S53 domain"/>
    <property type="match status" value="2"/>
</dbReference>